<feature type="transmembrane region" description="Helical" evidence="7">
    <location>
        <begin position="12"/>
        <end position="29"/>
    </location>
</feature>
<feature type="transmembrane region" description="Helical" evidence="7">
    <location>
        <begin position="108"/>
        <end position="129"/>
    </location>
</feature>
<dbReference type="GO" id="GO:0016020">
    <property type="term" value="C:membrane"/>
    <property type="evidence" value="ECO:0007669"/>
    <property type="project" value="UniProtKB-SubCell"/>
</dbReference>
<proteinExistence type="inferred from homology"/>
<keyword evidence="6" id="KW-0769">Symport</keyword>
<feature type="transmembrane region" description="Helical" evidence="7">
    <location>
        <begin position="421"/>
        <end position="445"/>
    </location>
</feature>
<accession>A0A285UK68</accession>
<dbReference type="InterPro" id="IPR047218">
    <property type="entry name" value="YocR/YhdH-like"/>
</dbReference>
<keyword evidence="2 6" id="KW-0813">Transport</keyword>
<dbReference type="OrthoDB" id="9762833at2"/>
<feature type="transmembrane region" description="Helical" evidence="7">
    <location>
        <begin position="250"/>
        <end position="272"/>
    </location>
</feature>
<evidence type="ECO:0000256" key="6">
    <source>
        <dbReference type="RuleBase" id="RU003732"/>
    </source>
</evidence>
<keyword evidence="9" id="KW-1185">Reference proteome</keyword>
<dbReference type="PROSITE" id="PS00610">
    <property type="entry name" value="NA_NEUROTRAN_SYMP_1"/>
    <property type="match status" value="1"/>
</dbReference>
<evidence type="ECO:0000256" key="7">
    <source>
        <dbReference type="SAM" id="Phobius"/>
    </source>
</evidence>
<name>A0A285UK68_9STAP</name>
<dbReference type="PROSITE" id="PS50267">
    <property type="entry name" value="NA_NEUROTRAN_SYMP_3"/>
    <property type="match status" value="1"/>
</dbReference>
<dbReference type="Proteomes" id="UP000219412">
    <property type="component" value="Unassembled WGS sequence"/>
</dbReference>
<evidence type="ECO:0000256" key="1">
    <source>
        <dbReference type="ARBA" id="ARBA00004141"/>
    </source>
</evidence>
<feature type="transmembrane region" description="Helical" evidence="7">
    <location>
        <begin position="304"/>
        <end position="327"/>
    </location>
</feature>
<feature type="transmembrane region" description="Helical" evidence="7">
    <location>
        <begin position="41"/>
        <end position="63"/>
    </location>
</feature>
<comment type="subcellular location">
    <subcellularLocation>
        <location evidence="1">Membrane</location>
        <topology evidence="1">Multi-pass membrane protein</topology>
    </subcellularLocation>
</comment>
<dbReference type="SUPFAM" id="SSF161070">
    <property type="entry name" value="SNF-like"/>
    <property type="match status" value="1"/>
</dbReference>
<dbReference type="PRINTS" id="PR00176">
    <property type="entry name" value="NANEUSMPORT"/>
</dbReference>
<dbReference type="Pfam" id="PF00209">
    <property type="entry name" value="SNF"/>
    <property type="match status" value="2"/>
</dbReference>
<evidence type="ECO:0000256" key="5">
    <source>
        <dbReference type="ARBA" id="ARBA00023136"/>
    </source>
</evidence>
<feature type="transmembrane region" description="Helical" evidence="7">
    <location>
        <begin position="141"/>
        <end position="160"/>
    </location>
</feature>
<feature type="transmembrane region" description="Helical" evidence="7">
    <location>
        <begin position="378"/>
        <end position="400"/>
    </location>
</feature>
<feature type="transmembrane region" description="Helical" evidence="7">
    <location>
        <begin position="339"/>
        <end position="358"/>
    </location>
</feature>
<dbReference type="CDD" id="cd10336">
    <property type="entry name" value="SLC6sbd_Tyt1-Like"/>
    <property type="match status" value="1"/>
</dbReference>
<dbReference type="InterPro" id="IPR037272">
    <property type="entry name" value="SNS_sf"/>
</dbReference>
<dbReference type="NCBIfam" id="NF037979">
    <property type="entry name" value="Na_transp"/>
    <property type="match status" value="1"/>
</dbReference>
<evidence type="ECO:0000313" key="8">
    <source>
        <dbReference type="EMBL" id="SOC42163.1"/>
    </source>
</evidence>
<dbReference type="PANTHER" id="PTHR42948:SF1">
    <property type="entry name" value="TRANSPORTER"/>
    <property type="match status" value="1"/>
</dbReference>
<dbReference type="RefSeq" id="WP_097040772.1">
    <property type="nucleotide sequence ID" value="NZ_OBQF01000003.1"/>
</dbReference>
<feature type="transmembrane region" description="Helical" evidence="7">
    <location>
        <begin position="213"/>
        <end position="238"/>
    </location>
</feature>
<evidence type="ECO:0000256" key="4">
    <source>
        <dbReference type="ARBA" id="ARBA00022989"/>
    </source>
</evidence>
<gene>
    <name evidence="8" type="ORF">SAMN05878391_1541</name>
</gene>
<sequence length="448" mass="49312">MEKSQWGSKIGFILAAAGSAIGLGALWRFPYMTAEHGGGAFLLIFLLFTLVVGLPLLLSEFVIGRAGGRNPIESFEYLGGKRWYRIFGWSGNIAVILLLSFYSVIGGWILLYLVVAFFNTVGLLQIADYGEMFGRVVTDPLYVILGQGVFILLTVLIVAQGVQKGLERASKIMMPLLFILFLIIIIRSLTLPGAMEGVEFFLRPSFENINSEAVLYALGQSFFALSIGATTMITYASYLDKTHNLTQSALYIVLMNVVISVMAGLAIFPAIASFEMENVFGPGLIFIVLPQVFSEIALGNVFYILFLIAFLFATLTSAISMIEINVANAIKGNENRRKTMAYVFGLIVFIIGIPSALSEGVLNEVQFFAGTIFDNVDFLVSNIMLPFNALISSVFVGYILEYSTIKNQIGVVQGTAMYPLFRAWIFLLKFILPVIIILVFAANLLNFF</sequence>
<protein>
    <recommendedName>
        <fullName evidence="6">Transporter</fullName>
    </recommendedName>
</protein>
<keyword evidence="5 7" id="KW-0472">Membrane</keyword>
<dbReference type="EMBL" id="OBQF01000003">
    <property type="protein sequence ID" value="SOC42163.1"/>
    <property type="molecule type" value="Genomic_DNA"/>
</dbReference>
<dbReference type="GO" id="GO:0015293">
    <property type="term" value="F:symporter activity"/>
    <property type="evidence" value="ECO:0007669"/>
    <property type="project" value="UniProtKB-KW"/>
</dbReference>
<feature type="transmembrane region" description="Helical" evidence="7">
    <location>
        <begin position="83"/>
        <end position="102"/>
    </location>
</feature>
<evidence type="ECO:0000313" key="9">
    <source>
        <dbReference type="Proteomes" id="UP000219412"/>
    </source>
</evidence>
<evidence type="ECO:0000256" key="2">
    <source>
        <dbReference type="ARBA" id="ARBA00022448"/>
    </source>
</evidence>
<dbReference type="PANTHER" id="PTHR42948">
    <property type="entry name" value="TRANSPORTER"/>
    <property type="match status" value="1"/>
</dbReference>
<organism evidence="8 9">
    <name type="scientific">Salinicoccus kekensis</name>
    <dbReference type="NCBI Taxonomy" id="714307"/>
    <lineage>
        <taxon>Bacteria</taxon>
        <taxon>Bacillati</taxon>
        <taxon>Bacillota</taxon>
        <taxon>Bacilli</taxon>
        <taxon>Bacillales</taxon>
        <taxon>Staphylococcaceae</taxon>
        <taxon>Salinicoccus</taxon>
    </lineage>
</organism>
<dbReference type="InterPro" id="IPR000175">
    <property type="entry name" value="Na/ntran_symport"/>
</dbReference>
<comment type="similarity">
    <text evidence="6">Belongs to the sodium:neurotransmitter symporter (SNF) (TC 2.A.22) family.</text>
</comment>
<keyword evidence="4 7" id="KW-1133">Transmembrane helix</keyword>
<feature type="transmembrane region" description="Helical" evidence="7">
    <location>
        <begin position="172"/>
        <end position="192"/>
    </location>
</feature>
<dbReference type="AlphaFoldDB" id="A0A285UK68"/>
<reference evidence="9" key="1">
    <citation type="submission" date="2017-08" db="EMBL/GenBank/DDBJ databases">
        <authorList>
            <person name="Varghese N."/>
            <person name="Submissions S."/>
        </authorList>
    </citation>
    <scope>NUCLEOTIDE SEQUENCE [LARGE SCALE GENOMIC DNA]</scope>
    <source>
        <strain evidence="9">DSM 23173</strain>
    </source>
</reference>
<evidence type="ECO:0000256" key="3">
    <source>
        <dbReference type="ARBA" id="ARBA00022692"/>
    </source>
</evidence>
<keyword evidence="3 6" id="KW-0812">Transmembrane</keyword>